<dbReference type="Proteomes" id="UP000596827">
    <property type="component" value="Unassembled WGS sequence"/>
</dbReference>
<keyword evidence="1" id="KW-1133">Transmembrane helix</keyword>
<feature type="transmembrane region" description="Helical" evidence="1">
    <location>
        <begin position="43"/>
        <end position="61"/>
    </location>
</feature>
<dbReference type="RefSeq" id="WP_187079977.1">
    <property type="nucleotide sequence ID" value="NZ_JACORU010000001.1"/>
</dbReference>
<dbReference type="GO" id="GO:0005886">
    <property type="term" value="C:plasma membrane"/>
    <property type="evidence" value="ECO:0007669"/>
    <property type="project" value="TreeGrafter"/>
</dbReference>
<name>A0A923S0M9_9BURK</name>
<dbReference type="Pfam" id="PF05656">
    <property type="entry name" value="DUF805"/>
    <property type="match status" value="1"/>
</dbReference>
<comment type="caution">
    <text evidence="2">The sequence shown here is derived from an EMBL/GenBank/DDBJ whole genome shotgun (WGS) entry which is preliminary data.</text>
</comment>
<organism evidence="2 3">
    <name type="scientific">Ramlibacter albus</name>
    <dbReference type="NCBI Taxonomy" id="2079448"/>
    <lineage>
        <taxon>Bacteria</taxon>
        <taxon>Pseudomonadati</taxon>
        <taxon>Pseudomonadota</taxon>
        <taxon>Betaproteobacteria</taxon>
        <taxon>Burkholderiales</taxon>
        <taxon>Comamonadaceae</taxon>
        <taxon>Ramlibacter</taxon>
    </lineage>
</organism>
<keyword evidence="3" id="KW-1185">Reference proteome</keyword>
<dbReference type="InterPro" id="IPR008523">
    <property type="entry name" value="DUF805"/>
</dbReference>
<keyword evidence="1" id="KW-0812">Transmembrane</keyword>
<gene>
    <name evidence="2" type="ORF">H8R02_03685</name>
</gene>
<feature type="transmembrane region" description="Helical" evidence="1">
    <location>
        <begin position="20"/>
        <end position="37"/>
    </location>
</feature>
<proteinExistence type="predicted"/>
<evidence type="ECO:0000313" key="3">
    <source>
        <dbReference type="Proteomes" id="UP000596827"/>
    </source>
</evidence>
<dbReference type="PANTHER" id="PTHR34980">
    <property type="entry name" value="INNER MEMBRANE PROTEIN-RELATED-RELATED"/>
    <property type="match status" value="1"/>
</dbReference>
<dbReference type="AlphaFoldDB" id="A0A923S0M9"/>
<evidence type="ECO:0000313" key="2">
    <source>
        <dbReference type="EMBL" id="MBC5763534.1"/>
    </source>
</evidence>
<sequence>MRKLLPVFGFRGRLSRAAFWLRVVLIGIAFVVLDAAMEPLLGAARVWVLNPLVLWALLAALARRLHDRDYSAWWLLFGLVPVLGAFWLLWQSLRRGSASDNRYGADPRRDTADFLVVGG</sequence>
<dbReference type="PANTHER" id="PTHR34980:SF3">
    <property type="entry name" value="BLR8105 PROTEIN"/>
    <property type="match status" value="1"/>
</dbReference>
<keyword evidence="1" id="KW-0472">Membrane</keyword>
<reference evidence="2" key="1">
    <citation type="submission" date="2020-08" db="EMBL/GenBank/DDBJ databases">
        <title>Ramlibacter sp. GTP1 16S ribosomal RNA gene genome sequencing and assembly.</title>
        <authorList>
            <person name="Kang M."/>
        </authorList>
    </citation>
    <scope>NUCLEOTIDE SEQUENCE</scope>
    <source>
        <strain evidence="2">GTP1</strain>
    </source>
</reference>
<protein>
    <submittedName>
        <fullName evidence="2">DUF805 domain-containing protein</fullName>
    </submittedName>
</protein>
<feature type="transmembrane region" description="Helical" evidence="1">
    <location>
        <begin position="73"/>
        <end position="90"/>
    </location>
</feature>
<evidence type="ECO:0000256" key="1">
    <source>
        <dbReference type="SAM" id="Phobius"/>
    </source>
</evidence>
<dbReference type="EMBL" id="JACORU010000001">
    <property type="protein sequence ID" value="MBC5763534.1"/>
    <property type="molecule type" value="Genomic_DNA"/>
</dbReference>
<accession>A0A923S0M9</accession>